<gene>
    <name evidence="1" type="ORF">LCGC14_2815530</name>
</gene>
<comment type="caution">
    <text evidence="1">The sequence shown here is derived from an EMBL/GenBank/DDBJ whole genome shotgun (WGS) entry which is preliminary data.</text>
</comment>
<dbReference type="EMBL" id="LAZR01053216">
    <property type="protein sequence ID" value="KKK81231.1"/>
    <property type="molecule type" value="Genomic_DNA"/>
</dbReference>
<dbReference type="AlphaFoldDB" id="A0A0F9B9U6"/>
<proteinExistence type="predicted"/>
<organism evidence="1">
    <name type="scientific">marine sediment metagenome</name>
    <dbReference type="NCBI Taxonomy" id="412755"/>
    <lineage>
        <taxon>unclassified sequences</taxon>
        <taxon>metagenomes</taxon>
        <taxon>ecological metagenomes</taxon>
    </lineage>
</organism>
<evidence type="ECO:0000313" key="1">
    <source>
        <dbReference type="EMBL" id="KKK81231.1"/>
    </source>
</evidence>
<sequence>MSVVVSEGTIHTATGWKTDGKYGLYRRTAANDKSEGAGFEVLLKADEKKEIEEVL</sequence>
<accession>A0A0F9B9U6</accession>
<reference evidence="1" key="1">
    <citation type="journal article" date="2015" name="Nature">
        <title>Complex archaea that bridge the gap between prokaryotes and eukaryotes.</title>
        <authorList>
            <person name="Spang A."/>
            <person name="Saw J.H."/>
            <person name="Jorgensen S.L."/>
            <person name="Zaremba-Niedzwiedzka K."/>
            <person name="Martijn J."/>
            <person name="Lind A.E."/>
            <person name="van Eijk R."/>
            <person name="Schleper C."/>
            <person name="Guy L."/>
            <person name="Ettema T.J."/>
        </authorList>
    </citation>
    <scope>NUCLEOTIDE SEQUENCE</scope>
</reference>
<name>A0A0F9B9U6_9ZZZZ</name>
<protein>
    <submittedName>
        <fullName evidence="1">Uncharacterized protein</fullName>
    </submittedName>
</protein>